<reference evidence="10 11" key="1">
    <citation type="journal article" date="2016" name="Sci. Rep.">
        <title>Peltaster fructicola genome reveals evolution from an invasive phytopathogen to an ectophytic parasite.</title>
        <authorList>
            <person name="Xu C."/>
            <person name="Chen H."/>
            <person name="Gleason M.L."/>
            <person name="Xu J.R."/>
            <person name="Liu H."/>
            <person name="Zhang R."/>
            <person name="Sun G."/>
        </authorList>
    </citation>
    <scope>NUCLEOTIDE SEQUENCE [LARGE SCALE GENOMIC DNA]</scope>
    <source>
        <strain evidence="10 11">LNHT1506</strain>
    </source>
</reference>
<dbReference type="PROSITE" id="PS50006">
    <property type="entry name" value="FHA_DOMAIN"/>
    <property type="match status" value="1"/>
</dbReference>
<dbReference type="InterPro" id="IPR043014">
    <property type="entry name" value="Nibrin_BRCT2_sf"/>
</dbReference>
<dbReference type="Pfam" id="PF00498">
    <property type="entry name" value="FHA"/>
    <property type="match status" value="1"/>
</dbReference>
<dbReference type="InterPro" id="IPR032429">
    <property type="entry name" value="Nibrin_BRCT2"/>
</dbReference>
<dbReference type="Gene3D" id="3.40.50.10190">
    <property type="entry name" value="BRCT domain"/>
    <property type="match status" value="1"/>
</dbReference>
<feature type="compositionally biased region" description="Basic and acidic residues" evidence="8">
    <location>
        <begin position="482"/>
        <end position="509"/>
    </location>
</feature>
<dbReference type="InterPro" id="IPR000253">
    <property type="entry name" value="FHA_dom"/>
</dbReference>
<gene>
    <name evidence="10" type="ORF">AMS68_003403</name>
</gene>
<sequence>MWLLTCEGDTLDHKTLWLRPGSQHLFGRTTSKDRNVRYIDHKSVSRKHLLITVDPVQPGVSTHVHSRSIVTLTDASKSGTFVNGERLEKAKRVVNTANTKIQLGSSKVIFHIRWQAVVLSFSNLTKTQKARADPLHEYREPLERADIKLVNTYLSDATTHVVAGGRNNPSCLQALAQAKWIVQYAWLAAVMQAVKSENDQPSSLETDFDGLWPDEKQFIVPSGTEPVPQPDAMLRPDVRRSEVFKGLTFVFTNDSHFQTLMPVVAAGGGKAHMQEVVVRQTAARDFIDALRDYFNQTKIFKSSSEPDLRKVVVVRVNQLQADTGWWENFYKDVENLTHKKTIAQSAFLNAILTIDTAEMCESVDADVGIEVDMLSSSLPGPEQLPASTQQSPPRDTPQALPPADTQRSIVPSNTQGLGRTRRLATQSRFKGFDDFDPSQITHPTSPSPEPEAAMTNGHAESTRKRPLNADEHVPEASSAKKQRLERQTPERATSKPDAFSRKPKDRLPDVKARLLERKKKEEEEQELRKIDISKQMDGLTVEDMKKFVQHQEFEVTISETRLESQCNRQASTQWNPAWNGRRNFKGFKPQGAHRDEPRQQRVMVSLEAAPVKRATFLEDEYYLESQQHSRIGGVVTARDPNVRTQQSSNSTLLPATNASERSQLVATTQTEKRPFEGELGGREAKRPRRRVAMNLDEDDDDELQFRRKRL</sequence>
<dbReference type="Pfam" id="PF16508">
    <property type="entry name" value="NIBRIN_BRCT_II"/>
    <property type="match status" value="1"/>
</dbReference>
<dbReference type="PANTHER" id="PTHR12162">
    <property type="entry name" value="NIBRIN-RELATED"/>
    <property type="match status" value="1"/>
</dbReference>
<evidence type="ECO:0000256" key="5">
    <source>
        <dbReference type="ARBA" id="ARBA00023204"/>
    </source>
</evidence>
<dbReference type="EMBL" id="CP051140">
    <property type="protein sequence ID" value="QIW97885.1"/>
    <property type="molecule type" value="Genomic_DNA"/>
</dbReference>
<accession>A0A6H0XT89</accession>
<evidence type="ECO:0000256" key="2">
    <source>
        <dbReference type="ARBA" id="ARBA00004286"/>
    </source>
</evidence>
<dbReference type="GO" id="GO:0000724">
    <property type="term" value="P:double-strand break repair via homologous recombination"/>
    <property type="evidence" value="ECO:0007669"/>
    <property type="project" value="TreeGrafter"/>
</dbReference>
<feature type="compositionally biased region" description="Basic and acidic residues" evidence="8">
    <location>
        <begin position="670"/>
        <end position="684"/>
    </location>
</feature>
<keyword evidence="11" id="KW-1185">Reference proteome</keyword>
<dbReference type="AlphaFoldDB" id="A0A6H0XT89"/>
<evidence type="ECO:0000313" key="10">
    <source>
        <dbReference type="EMBL" id="QIW97885.1"/>
    </source>
</evidence>
<keyword evidence="5" id="KW-0234">DNA repair</keyword>
<dbReference type="GO" id="GO:0007095">
    <property type="term" value="P:mitotic G2 DNA damage checkpoint signaling"/>
    <property type="evidence" value="ECO:0007669"/>
    <property type="project" value="InterPro"/>
</dbReference>
<dbReference type="Gene3D" id="3.40.50.10980">
    <property type="entry name" value="Nibrin, BRCT2 domain"/>
    <property type="match status" value="1"/>
</dbReference>
<feature type="domain" description="FHA" evidence="9">
    <location>
        <begin position="24"/>
        <end position="87"/>
    </location>
</feature>
<evidence type="ECO:0000256" key="7">
    <source>
        <dbReference type="ARBA" id="ARBA00044757"/>
    </source>
</evidence>
<evidence type="ECO:0000256" key="4">
    <source>
        <dbReference type="ARBA" id="ARBA00022763"/>
    </source>
</evidence>
<comment type="similarity">
    <text evidence="7">Belongs to the Nibrin family.</text>
</comment>
<feature type="region of interest" description="Disordered" evidence="8">
    <location>
        <begin position="639"/>
        <end position="710"/>
    </location>
</feature>
<dbReference type="CDD" id="cd22667">
    <property type="entry name" value="FHA_NBN"/>
    <property type="match status" value="1"/>
</dbReference>
<evidence type="ECO:0000256" key="6">
    <source>
        <dbReference type="ARBA" id="ARBA00023242"/>
    </source>
</evidence>
<comment type="subcellular location">
    <subcellularLocation>
        <location evidence="2">Chromosome</location>
    </subcellularLocation>
    <subcellularLocation>
        <location evidence="1">Nucleus</location>
    </subcellularLocation>
</comment>
<protein>
    <recommendedName>
        <fullName evidence="9">FHA domain-containing protein</fullName>
    </recommendedName>
</protein>
<name>A0A6H0XT89_9PEZI</name>
<evidence type="ECO:0000256" key="1">
    <source>
        <dbReference type="ARBA" id="ARBA00004123"/>
    </source>
</evidence>
<dbReference type="GO" id="GO:0003684">
    <property type="term" value="F:damaged DNA binding"/>
    <property type="evidence" value="ECO:0007669"/>
    <property type="project" value="TreeGrafter"/>
</dbReference>
<proteinExistence type="inferred from homology"/>
<dbReference type="Gene3D" id="2.60.200.20">
    <property type="match status" value="1"/>
</dbReference>
<evidence type="ECO:0000256" key="8">
    <source>
        <dbReference type="SAM" id="MobiDB-lite"/>
    </source>
</evidence>
<feature type="compositionally biased region" description="Polar residues" evidence="8">
    <location>
        <begin position="642"/>
        <end position="669"/>
    </location>
</feature>
<dbReference type="SMART" id="SM00240">
    <property type="entry name" value="FHA"/>
    <property type="match status" value="1"/>
</dbReference>
<dbReference type="SUPFAM" id="SSF52113">
    <property type="entry name" value="BRCT domain"/>
    <property type="match status" value="1"/>
</dbReference>
<feature type="compositionally biased region" description="Polar residues" evidence="8">
    <location>
        <begin position="405"/>
        <end position="428"/>
    </location>
</feature>
<dbReference type="OrthoDB" id="552194at2759"/>
<dbReference type="GO" id="GO:0005694">
    <property type="term" value="C:chromosome"/>
    <property type="evidence" value="ECO:0007669"/>
    <property type="project" value="UniProtKB-SubCell"/>
</dbReference>
<dbReference type="Proteomes" id="UP000503462">
    <property type="component" value="Chromosome 2"/>
</dbReference>
<evidence type="ECO:0000259" key="9">
    <source>
        <dbReference type="PROSITE" id="PS50006"/>
    </source>
</evidence>
<evidence type="ECO:0000256" key="3">
    <source>
        <dbReference type="ARBA" id="ARBA00022454"/>
    </source>
</evidence>
<dbReference type="InterPro" id="IPR008984">
    <property type="entry name" value="SMAD_FHA_dom_sf"/>
</dbReference>
<feature type="region of interest" description="Disordered" evidence="8">
    <location>
        <begin position="375"/>
        <end position="509"/>
    </location>
</feature>
<keyword evidence="4" id="KW-0227">DNA damage</keyword>
<dbReference type="PANTHER" id="PTHR12162:SF0">
    <property type="entry name" value="NIBRIN"/>
    <property type="match status" value="1"/>
</dbReference>
<keyword evidence="6" id="KW-0539">Nucleus</keyword>
<keyword evidence="3" id="KW-0158">Chromosome</keyword>
<dbReference type="InterPro" id="IPR040227">
    <property type="entry name" value="Nibrin-rel"/>
</dbReference>
<evidence type="ECO:0000313" key="11">
    <source>
        <dbReference type="Proteomes" id="UP000503462"/>
    </source>
</evidence>
<dbReference type="GO" id="GO:0030870">
    <property type="term" value="C:Mre11 complex"/>
    <property type="evidence" value="ECO:0007669"/>
    <property type="project" value="InterPro"/>
</dbReference>
<dbReference type="SUPFAM" id="SSF49879">
    <property type="entry name" value="SMAD/FHA domain"/>
    <property type="match status" value="1"/>
</dbReference>
<organism evidence="10 11">
    <name type="scientific">Peltaster fructicola</name>
    <dbReference type="NCBI Taxonomy" id="286661"/>
    <lineage>
        <taxon>Eukaryota</taxon>
        <taxon>Fungi</taxon>
        <taxon>Dikarya</taxon>
        <taxon>Ascomycota</taxon>
        <taxon>Pezizomycotina</taxon>
        <taxon>Dothideomycetes</taxon>
        <taxon>Dothideomycetes incertae sedis</taxon>
        <taxon>Peltaster</taxon>
    </lineage>
</organism>
<feature type="compositionally biased region" description="Basic and acidic residues" evidence="8">
    <location>
        <begin position="460"/>
        <end position="474"/>
    </location>
</feature>
<dbReference type="InterPro" id="IPR036420">
    <property type="entry name" value="BRCT_dom_sf"/>
</dbReference>